<dbReference type="GO" id="GO:0010181">
    <property type="term" value="F:FMN binding"/>
    <property type="evidence" value="ECO:0007669"/>
    <property type="project" value="InterPro"/>
</dbReference>
<dbReference type="Pfam" id="PF03929">
    <property type="entry name" value="PepSY_TM"/>
    <property type="match status" value="1"/>
</dbReference>
<evidence type="ECO:0000256" key="1">
    <source>
        <dbReference type="ARBA" id="ARBA00022630"/>
    </source>
</evidence>
<dbReference type="PANTHER" id="PTHR34219">
    <property type="entry name" value="IRON-REGULATED INNER MEMBRANE PROTEIN-RELATED"/>
    <property type="match status" value="1"/>
</dbReference>
<evidence type="ECO:0000256" key="2">
    <source>
        <dbReference type="ARBA" id="ARBA00022643"/>
    </source>
</evidence>
<feature type="transmembrane region" description="Helical" evidence="4">
    <location>
        <begin position="347"/>
        <end position="369"/>
    </location>
</feature>
<feature type="domain" description="FAD-binding FR-type" evidence="6">
    <location>
        <begin position="552"/>
        <end position="662"/>
    </location>
</feature>
<dbReference type="Proteomes" id="UP000180246">
    <property type="component" value="Unassembled WGS sequence"/>
</dbReference>
<dbReference type="SUPFAM" id="SSF63380">
    <property type="entry name" value="Riboflavin synthase domain-like"/>
    <property type="match status" value="1"/>
</dbReference>
<evidence type="ECO:0000256" key="4">
    <source>
        <dbReference type="SAM" id="Phobius"/>
    </source>
</evidence>
<evidence type="ECO:0000313" key="8">
    <source>
        <dbReference type="Proteomes" id="UP000180246"/>
    </source>
</evidence>
<dbReference type="Gene3D" id="2.40.30.10">
    <property type="entry name" value="Translation factors"/>
    <property type="match status" value="1"/>
</dbReference>
<dbReference type="InterPro" id="IPR029039">
    <property type="entry name" value="Flavoprotein-like_sf"/>
</dbReference>
<dbReference type="Gene3D" id="3.40.50.360">
    <property type="match status" value="1"/>
</dbReference>
<accession>A0A1S2ND85</accession>
<dbReference type="RefSeq" id="WP_083415373.1">
    <property type="nucleotide sequence ID" value="NZ_JRYB01000001.1"/>
</dbReference>
<dbReference type="PROSITE" id="PS51384">
    <property type="entry name" value="FAD_FR"/>
    <property type="match status" value="1"/>
</dbReference>
<dbReference type="InterPro" id="IPR001094">
    <property type="entry name" value="Flavdoxin-like"/>
</dbReference>
<reference evidence="7 8" key="1">
    <citation type="submission" date="2014-10" db="EMBL/GenBank/DDBJ databases">
        <authorList>
            <person name="Seo M.-J."/>
            <person name="Seok Y.J."/>
            <person name="Cha I.-T."/>
        </authorList>
    </citation>
    <scope>NUCLEOTIDE SEQUENCE [LARGE SCALE GENOMIC DNA]</scope>
    <source>
        <strain evidence="7 8">NEU</strain>
    </source>
</reference>
<keyword evidence="1" id="KW-0285">Flavoprotein</keyword>
<evidence type="ECO:0000256" key="3">
    <source>
        <dbReference type="ARBA" id="ARBA00022982"/>
    </source>
</evidence>
<dbReference type="InterPro" id="IPR001709">
    <property type="entry name" value="Flavoprot_Pyr_Nucl_cyt_Rdtase"/>
</dbReference>
<sequence>MKAAPDSPRRWRLPTVREVWFQLHWFVGITAGTLLAVIGLTGAILAFEDEIVESINPGVFAVPVQERARLEPEQILRAARQAHPGERVATLSFAAQPGSTVGVRFAPPPGERRGLEIRIHPYDGSVLPAVRGAAFFEFVDALHRWLLLPRAPGRIVLGILALCLVGLALSGLYLRWPRKKDWRSWLTFNTSLRGRSFLWALHAIAGTWALVAYLVVAGTGLYWSFDIVRGALQDWAGAPMAQPREGRSAAAPRGAGGLAPAWNTFVSTAPGWSSATIRLPERASGVYQLTWLAQDAPHDRARNRMTVGGDGAVLQDERHADKSVGQRALTTIRPLHTGTYFGLPGRIVMMLASLALPGFAITGWMLYLGRRRQKRALARERSLAARADMNADVVATGAPVLVAFATQGGQAERIALHSAGALRAGGRAVDLRPVSALAPGDLAGYGQALFVASTFGEGEAPDSARRFSRELEAWHSMFDSCRFAVLALGDRNYARFCGYGHALERRLQALGGKPLFPLIEVDQGDATALGRWMHALGGLGAAAGELPPGAAAAPFSDWVLHSRRLLNPGSLGAPMYEIALRPSLEAGWQPGDLLEVAVPEAPAAPRRYSIASVQADGALELLVRQQRHAHGLGLASGWLTERLAIGGSVRARLVANPGFHAPDDDRPCIYIGNGSGMAGLRGHLRSRAGMGRGRNWLLFGERQRAFDSLCEAELAVLRSAGMLPELDLAFSRDPQPEYVQDRLHARADLLRRWIDDGATIHVCGSLQGMAGAVHEALAAILGQARLERLMETGRYRRDVY</sequence>
<dbReference type="PROSITE" id="PS50902">
    <property type="entry name" value="FLAVODOXIN_LIKE"/>
    <property type="match status" value="1"/>
</dbReference>
<keyword evidence="4" id="KW-1133">Transmembrane helix</keyword>
<dbReference type="InterPro" id="IPR039261">
    <property type="entry name" value="FNR_nucleotide-bd"/>
</dbReference>
<dbReference type="EMBL" id="JRYB01000001">
    <property type="protein sequence ID" value="OIJ43028.1"/>
    <property type="molecule type" value="Genomic_DNA"/>
</dbReference>
<dbReference type="Pfam" id="PF00258">
    <property type="entry name" value="Flavodoxin_1"/>
    <property type="match status" value="1"/>
</dbReference>
<dbReference type="PRINTS" id="PR00369">
    <property type="entry name" value="FLAVODOXIN"/>
</dbReference>
<evidence type="ECO:0000259" key="5">
    <source>
        <dbReference type="PROSITE" id="PS50902"/>
    </source>
</evidence>
<dbReference type="PANTHER" id="PTHR34219:SF3">
    <property type="entry name" value="BLL7967 PROTEIN"/>
    <property type="match status" value="1"/>
</dbReference>
<name>A0A1S2ND85_9BURK</name>
<proteinExistence type="predicted"/>
<keyword evidence="2" id="KW-0288">FMN</keyword>
<dbReference type="Gene3D" id="3.40.50.80">
    <property type="entry name" value="Nucleotide-binding domain of ferredoxin-NADP reductase (FNR) module"/>
    <property type="match status" value="1"/>
</dbReference>
<protein>
    <submittedName>
        <fullName evidence="7">Flavodoxin family protein</fullName>
    </submittedName>
</protein>
<gene>
    <name evidence="7" type="ORF">LO55_3339</name>
</gene>
<evidence type="ECO:0000313" key="7">
    <source>
        <dbReference type="EMBL" id="OIJ43028.1"/>
    </source>
</evidence>
<keyword evidence="3" id="KW-0249">Electron transport</keyword>
<comment type="caution">
    <text evidence="7">The sequence shown here is derived from an EMBL/GenBank/DDBJ whole genome shotgun (WGS) entry which is preliminary data.</text>
</comment>
<dbReference type="InterPro" id="IPR008254">
    <property type="entry name" value="Flavodoxin/NO_synth"/>
</dbReference>
<dbReference type="InterPro" id="IPR017938">
    <property type="entry name" value="Riboflavin_synthase-like_b-brl"/>
</dbReference>
<dbReference type="AlphaFoldDB" id="A0A1S2ND85"/>
<dbReference type="GO" id="GO:0016491">
    <property type="term" value="F:oxidoreductase activity"/>
    <property type="evidence" value="ECO:0007669"/>
    <property type="project" value="InterPro"/>
</dbReference>
<dbReference type="CDD" id="cd06200">
    <property type="entry name" value="SiR_like1"/>
    <property type="match status" value="1"/>
</dbReference>
<dbReference type="PRINTS" id="PR00371">
    <property type="entry name" value="FPNCR"/>
</dbReference>
<dbReference type="InterPro" id="IPR017927">
    <property type="entry name" value="FAD-bd_FR_type"/>
</dbReference>
<keyword evidence="3" id="KW-0813">Transport</keyword>
<organism evidence="7 8">
    <name type="scientific">Massilia timonae</name>
    <dbReference type="NCBI Taxonomy" id="47229"/>
    <lineage>
        <taxon>Bacteria</taxon>
        <taxon>Pseudomonadati</taxon>
        <taxon>Pseudomonadota</taxon>
        <taxon>Betaproteobacteria</taxon>
        <taxon>Burkholderiales</taxon>
        <taxon>Oxalobacteraceae</taxon>
        <taxon>Telluria group</taxon>
        <taxon>Massilia</taxon>
    </lineage>
</organism>
<feature type="domain" description="Flavodoxin-like" evidence="5">
    <location>
        <begin position="400"/>
        <end position="537"/>
    </location>
</feature>
<feature type="transmembrane region" description="Helical" evidence="4">
    <location>
        <begin position="155"/>
        <end position="176"/>
    </location>
</feature>
<dbReference type="SUPFAM" id="SSF52218">
    <property type="entry name" value="Flavoproteins"/>
    <property type="match status" value="1"/>
</dbReference>
<keyword evidence="4" id="KW-0812">Transmembrane</keyword>
<dbReference type="SUPFAM" id="SSF52343">
    <property type="entry name" value="Ferredoxin reductase-like, C-terminal NADP-linked domain"/>
    <property type="match status" value="1"/>
</dbReference>
<feature type="transmembrane region" description="Helical" evidence="4">
    <location>
        <begin position="21"/>
        <end position="47"/>
    </location>
</feature>
<dbReference type="InterPro" id="IPR005625">
    <property type="entry name" value="PepSY-ass_TM"/>
</dbReference>
<keyword evidence="4" id="KW-0472">Membrane</keyword>
<evidence type="ECO:0000259" key="6">
    <source>
        <dbReference type="PROSITE" id="PS51384"/>
    </source>
</evidence>
<feature type="transmembrane region" description="Helical" evidence="4">
    <location>
        <begin position="197"/>
        <end position="225"/>
    </location>
</feature>